<keyword evidence="6" id="KW-1185">Reference proteome</keyword>
<dbReference type="OrthoDB" id="935488at2759"/>
<keyword evidence="3 4" id="KW-0964">Secreted</keyword>
<sequence>MAMAAILPSATPNKVRSYSSTPLHHILSSSRNHRRAITSACPRVEKMTRLRFFYHDIPSGKNPTTFLIAQANITQDFFSPSPYGSLYSMDDPLTLEPERTSKMVGNAQGLYLALSRDPTKFTAVFYADFAFTSGKFKGSSFSLFSRYPLTDFVPGPGVIREMAIVGGTGAFRMATGFALFWATSSNAKTGDASLEVDVTLYHY</sequence>
<evidence type="ECO:0000256" key="3">
    <source>
        <dbReference type="ARBA" id="ARBA00022525"/>
    </source>
</evidence>
<proteinExistence type="inferred from homology"/>
<dbReference type="AlphaFoldDB" id="A0A5B6W4E5"/>
<evidence type="ECO:0000313" key="6">
    <source>
        <dbReference type="Proteomes" id="UP000325315"/>
    </source>
</evidence>
<comment type="caution">
    <text evidence="5">The sequence shown here is derived from an EMBL/GenBank/DDBJ whole genome shotgun (WGS) entry which is preliminary data.</text>
</comment>
<comment type="similarity">
    <text evidence="1 4">Belongs to the plant dirigent protein family.</text>
</comment>
<organism evidence="5 6">
    <name type="scientific">Gossypium australe</name>
    <dbReference type="NCBI Taxonomy" id="47621"/>
    <lineage>
        <taxon>Eukaryota</taxon>
        <taxon>Viridiplantae</taxon>
        <taxon>Streptophyta</taxon>
        <taxon>Embryophyta</taxon>
        <taxon>Tracheophyta</taxon>
        <taxon>Spermatophyta</taxon>
        <taxon>Magnoliopsida</taxon>
        <taxon>eudicotyledons</taxon>
        <taxon>Gunneridae</taxon>
        <taxon>Pentapetalae</taxon>
        <taxon>rosids</taxon>
        <taxon>malvids</taxon>
        <taxon>Malvales</taxon>
        <taxon>Malvaceae</taxon>
        <taxon>Malvoideae</taxon>
        <taxon>Gossypium</taxon>
    </lineage>
</organism>
<evidence type="ECO:0000256" key="1">
    <source>
        <dbReference type="ARBA" id="ARBA00010746"/>
    </source>
</evidence>
<dbReference type="EMBL" id="SMMG02000005">
    <property type="protein sequence ID" value="KAA3476104.1"/>
    <property type="molecule type" value="Genomic_DNA"/>
</dbReference>
<dbReference type="Gene3D" id="2.40.480.10">
    <property type="entry name" value="Allene oxide cyclase-like"/>
    <property type="match status" value="1"/>
</dbReference>
<name>A0A5B6W4E5_9ROSI</name>
<protein>
    <recommendedName>
        <fullName evidence="4">Dirigent protein</fullName>
    </recommendedName>
</protein>
<dbReference type="Proteomes" id="UP000325315">
    <property type="component" value="Unassembled WGS sequence"/>
</dbReference>
<comment type="subcellular location">
    <subcellularLocation>
        <location evidence="4">Secreted</location>
        <location evidence="4">Extracellular space</location>
        <location evidence="4">Apoplast</location>
    </subcellularLocation>
</comment>
<dbReference type="GO" id="GO:0048046">
    <property type="term" value="C:apoplast"/>
    <property type="evidence" value="ECO:0007669"/>
    <property type="project" value="UniProtKB-SubCell"/>
</dbReference>
<dbReference type="InterPro" id="IPR004265">
    <property type="entry name" value="Dirigent"/>
</dbReference>
<comment type="subunit">
    <text evidence="2 4">Homodimer.</text>
</comment>
<dbReference type="Pfam" id="PF03018">
    <property type="entry name" value="Dirigent"/>
    <property type="match status" value="1"/>
</dbReference>
<evidence type="ECO:0000256" key="4">
    <source>
        <dbReference type="RuleBase" id="RU363099"/>
    </source>
</evidence>
<keyword evidence="4" id="KW-0052">Apoplast</keyword>
<reference evidence="5" key="1">
    <citation type="submission" date="2019-08" db="EMBL/GenBank/DDBJ databases">
        <authorList>
            <person name="Liu F."/>
        </authorList>
    </citation>
    <scope>NUCLEOTIDE SEQUENCE [LARGE SCALE GENOMIC DNA]</scope>
    <source>
        <strain evidence="5">PA1801</strain>
        <tissue evidence="5">Leaf</tissue>
    </source>
</reference>
<evidence type="ECO:0000313" key="5">
    <source>
        <dbReference type="EMBL" id="KAA3476104.1"/>
    </source>
</evidence>
<dbReference type="GO" id="GO:0009699">
    <property type="term" value="P:phenylpropanoid biosynthetic process"/>
    <property type="evidence" value="ECO:0007669"/>
    <property type="project" value="UniProtKB-ARBA"/>
</dbReference>
<comment type="function">
    <text evidence="4">Dirigent proteins impart stereoselectivity on the phenoxy radical-coupling reaction, yielding optically active lignans from two molecules of coniferyl alcohol in the biosynthesis of lignans, flavonolignans, and alkaloids and thus plays a central role in plant secondary metabolism.</text>
</comment>
<dbReference type="PANTHER" id="PTHR21495">
    <property type="entry name" value="NUCLEOPORIN-RELATED"/>
    <property type="match status" value="1"/>
</dbReference>
<evidence type="ECO:0000256" key="2">
    <source>
        <dbReference type="ARBA" id="ARBA00011738"/>
    </source>
</evidence>
<accession>A0A5B6W4E5</accession>
<gene>
    <name evidence="5" type="ORF">EPI10_026209</name>
</gene>
<dbReference type="InterPro" id="IPR044859">
    <property type="entry name" value="Allene_oxi_cyc_Dirigent"/>
</dbReference>